<dbReference type="GO" id="GO:0097351">
    <property type="term" value="F:toxin sequestering activity"/>
    <property type="evidence" value="ECO:0007669"/>
    <property type="project" value="InterPro"/>
</dbReference>
<evidence type="ECO:0000259" key="1">
    <source>
        <dbReference type="SMART" id="SM00966"/>
    </source>
</evidence>
<dbReference type="InterPro" id="IPR039052">
    <property type="entry name" value="Antitox_PemI-like"/>
</dbReference>
<evidence type="ECO:0000313" key="3">
    <source>
        <dbReference type="Proteomes" id="UP000018420"/>
    </source>
</evidence>
<dbReference type="RefSeq" id="WP_004907715.1">
    <property type="nucleotide sequence ID" value="NZ_ASYZ01000087.1"/>
</dbReference>
<dbReference type="PANTHER" id="PTHR40516:SF1">
    <property type="entry name" value="ANTITOXIN CHPS-RELATED"/>
    <property type="match status" value="1"/>
</dbReference>
<dbReference type="Proteomes" id="UP000018420">
    <property type="component" value="Unassembled WGS sequence"/>
</dbReference>
<evidence type="ECO:0000313" key="2">
    <source>
        <dbReference type="EMBL" id="EPR85845.1"/>
    </source>
</evidence>
<dbReference type="AlphaFoldDB" id="S7WRT1"/>
<dbReference type="Gene3D" id="2.10.260.10">
    <property type="match status" value="1"/>
</dbReference>
<feature type="domain" description="SpoVT-AbrB" evidence="1">
    <location>
        <begin position="58"/>
        <end position="103"/>
    </location>
</feature>
<dbReference type="SMART" id="SM00966">
    <property type="entry name" value="SpoVT_AbrB"/>
    <property type="match status" value="2"/>
</dbReference>
<name>S7WRT1_ACIJU</name>
<gene>
    <name evidence="2" type="ORF">L292_3175</name>
</gene>
<reference evidence="2 3" key="1">
    <citation type="submission" date="2013-05" db="EMBL/GenBank/DDBJ databases">
        <title>Genome assembly of Acinetobacter junii MTCC 11364.</title>
        <authorList>
            <person name="Khatri I."/>
            <person name="Singh N.K."/>
            <person name="Subramanian S."/>
            <person name="Mayilraj S."/>
        </authorList>
    </citation>
    <scope>NUCLEOTIDE SEQUENCE [LARGE SCALE GENOMIC DNA]</scope>
    <source>
        <strain evidence="2 3">MTCC 11364</strain>
    </source>
</reference>
<organism evidence="2 3">
    <name type="scientific">Acinetobacter junii CIP 107470 = MTCC 11364</name>
    <dbReference type="NCBI Taxonomy" id="1217666"/>
    <lineage>
        <taxon>Bacteria</taxon>
        <taxon>Pseudomonadati</taxon>
        <taxon>Pseudomonadota</taxon>
        <taxon>Gammaproteobacteria</taxon>
        <taxon>Moraxellales</taxon>
        <taxon>Moraxellaceae</taxon>
        <taxon>Acinetobacter</taxon>
    </lineage>
</organism>
<dbReference type="GO" id="GO:0003677">
    <property type="term" value="F:DNA binding"/>
    <property type="evidence" value="ECO:0007669"/>
    <property type="project" value="InterPro"/>
</dbReference>
<dbReference type="SUPFAM" id="SSF89447">
    <property type="entry name" value="AbrB/MazE/MraZ-like"/>
    <property type="match status" value="2"/>
</dbReference>
<comment type="caution">
    <text evidence="2">The sequence shown here is derived from an EMBL/GenBank/DDBJ whole genome shotgun (WGS) entry which is preliminary data.</text>
</comment>
<dbReference type="InterPro" id="IPR007159">
    <property type="entry name" value="SpoVT-AbrB_dom"/>
</dbReference>
<dbReference type="PATRIC" id="fig|1330047.3.peg.1769"/>
<dbReference type="PANTHER" id="PTHR40516">
    <property type="entry name" value="ANTITOXIN CHPS-RELATED"/>
    <property type="match status" value="1"/>
</dbReference>
<dbReference type="EMBL" id="ASYZ01000087">
    <property type="protein sequence ID" value="EPR85845.1"/>
    <property type="molecule type" value="Genomic_DNA"/>
</dbReference>
<protein>
    <recommendedName>
        <fullName evidence="1">SpoVT-AbrB domain-containing protein</fullName>
    </recommendedName>
</protein>
<sequence>MKYISKIRKVGNGRYLSIPHEILESQNLESGSFLQLEFDQDTAILRPTYDDSSKIALRTIGRSIVMPIPMSLVRGWDLNLGQSLTLEEKEDGFLLTPVKYYFDIHTLLTEQELLNLEKNTVTQDAKQGDIVLCRGQYFVVLTSDQFNQQLQSLIAIPFENLNVSVPDDCKTYGFICCYKFRAYNVIRIDKPQSLPLDSIQVVDVVPEAIRDIAISKFRLVTHK</sequence>
<accession>S7WRT1</accession>
<dbReference type="Pfam" id="PF04014">
    <property type="entry name" value="MazE_antitoxin"/>
    <property type="match status" value="1"/>
</dbReference>
<feature type="domain" description="SpoVT-AbrB" evidence="1">
    <location>
        <begin position="8"/>
        <end position="53"/>
    </location>
</feature>
<dbReference type="InterPro" id="IPR037914">
    <property type="entry name" value="SpoVT-AbrB_sf"/>
</dbReference>
<proteinExistence type="predicted"/>